<dbReference type="PANTHER" id="PTHR30154">
    <property type="entry name" value="LEUCINE-RESPONSIVE REGULATORY PROTEIN"/>
    <property type="match status" value="1"/>
</dbReference>
<evidence type="ECO:0000259" key="4">
    <source>
        <dbReference type="PROSITE" id="PS50956"/>
    </source>
</evidence>
<dbReference type="SUPFAM" id="SSF46785">
    <property type="entry name" value="Winged helix' DNA-binding domain"/>
    <property type="match status" value="1"/>
</dbReference>
<dbReference type="STRING" id="485913.Krac_5447"/>
<dbReference type="Pfam" id="PF01037">
    <property type="entry name" value="AsnC_trans_reg"/>
    <property type="match status" value="1"/>
</dbReference>
<keyword evidence="1" id="KW-0805">Transcription regulation</keyword>
<dbReference type="eggNOG" id="COG1522">
    <property type="taxonomic scope" value="Bacteria"/>
</dbReference>
<proteinExistence type="predicted"/>
<dbReference type="FunCoup" id="D6TW30">
    <property type="interactions" value="15"/>
</dbReference>
<dbReference type="InterPro" id="IPR000485">
    <property type="entry name" value="AsnC-type_HTH_dom"/>
</dbReference>
<dbReference type="Pfam" id="PF13412">
    <property type="entry name" value="HTH_24"/>
    <property type="match status" value="1"/>
</dbReference>
<dbReference type="PROSITE" id="PS00519">
    <property type="entry name" value="HTH_ASNC_1"/>
    <property type="match status" value="1"/>
</dbReference>
<organism evidence="5 6">
    <name type="scientific">Ktedonobacter racemifer DSM 44963</name>
    <dbReference type="NCBI Taxonomy" id="485913"/>
    <lineage>
        <taxon>Bacteria</taxon>
        <taxon>Bacillati</taxon>
        <taxon>Chloroflexota</taxon>
        <taxon>Ktedonobacteria</taxon>
        <taxon>Ktedonobacterales</taxon>
        <taxon>Ktedonobacteraceae</taxon>
        <taxon>Ktedonobacter</taxon>
    </lineage>
</organism>
<dbReference type="Gene3D" id="1.10.10.10">
    <property type="entry name" value="Winged helix-like DNA-binding domain superfamily/Winged helix DNA-binding domain"/>
    <property type="match status" value="1"/>
</dbReference>
<dbReference type="AlphaFoldDB" id="D6TW30"/>
<dbReference type="InterPro" id="IPR036388">
    <property type="entry name" value="WH-like_DNA-bd_sf"/>
</dbReference>
<reference evidence="5 6" key="1">
    <citation type="journal article" date="2011" name="Stand. Genomic Sci.">
        <title>Non-contiguous finished genome sequence and contextual data of the filamentous soil bacterium Ktedonobacter racemifer type strain (SOSP1-21).</title>
        <authorList>
            <person name="Chang Y.J."/>
            <person name="Land M."/>
            <person name="Hauser L."/>
            <person name="Chertkov O."/>
            <person name="Del Rio T.G."/>
            <person name="Nolan M."/>
            <person name="Copeland A."/>
            <person name="Tice H."/>
            <person name="Cheng J.F."/>
            <person name="Lucas S."/>
            <person name="Han C."/>
            <person name="Goodwin L."/>
            <person name="Pitluck S."/>
            <person name="Ivanova N."/>
            <person name="Ovchinikova G."/>
            <person name="Pati A."/>
            <person name="Chen A."/>
            <person name="Palaniappan K."/>
            <person name="Mavromatis K."/>
            <person name="Liolios K."/>
            <person name="Brettin T."/>
            <person name="Fiebig A."/>
            <person name="Rohde M."/>
            <person name="Abt B."/>
            <person name="Goker M."/>
            <person name="Detter J.C."/>
            <person name="Woyke T."/>
            <person name="Bristow J."/>
            <person name="Eisen J.A."/>
            <person name="Markowitz V."/>
            <person name="Hugenholtz P."/>
            <person name="Kyrpides N.C."/>
            <person name="Klenk H.P."/>
            <person name="Lapidus A."/>
        </authorList>
    </citation>
    <scope>NUCLEOTIDE SEQUENCE [LARGE SCALE GENOMIC DNA]</scope>
    <source>
        <strain evidence="6">DSM 44963</strain>
    </source>
</reference>
<dbReference type="InterPro" id="IPR019887">
    <property type="entry name" value="Tscrpt_reg_AsnC/Lrp_C"/>
</dbReference>
<dbReference type="CDD" id="cd00090">
    <property type="entry name" value="HTH_ARSR"/>
    <property type="match status" value="1"/>
</dbReference>
<accession>D6TW30</accession>
<feature type="domain" description="HTH asnC-type" evidence="4">
    <location>
        <begin position="20"/>
        <end position="81"/>
    </location>
</feature>
<dbReference type="EMBL" id="ADVG01000003">
    <property type="protein sequence ID" value="EFH84413.1"/>
    <property type="molecule type" value="Genomic_DNA"/>
</dbReference>
<evidence type="ECO:0000313" key="6">
    <source>
        <dbReference type="Proteomes" id="UP000004508"/>
    </source>
</evidence>
<keyword evidence="2" id="KW-0238">DNA-binding</keyword>
<evidence type="ECO:0000256" key="3">
    <source>
        <dbReference type="ARBA" id="ARBA00023163"/>
    </source>
</evidence>
<name>D6TW30_KTERA</name>
<dbReference type="PROSITE" id="PS50956">
    <property type="entry name" value="HTH_ASNC_2"/>
    <property type="match status" value="1"/>
</dbReference>
<dbReference type="InterPro" id="IPR011991">
    <property type="entry name" value="ArsR-like_HTH"/>
</dbReference>
<comment type="caution">
    <text evidence="5">The sequence shown here is derived from an EMBL/GenBank/DDBJ whole genome shotgun (WGS) entry which is preliminary data.</text>
</comment>
<keyword evidence="3" id="KW-0804">Transcription</keyword>
<keyword evidence="6" id="KW-1185">Reference proteome</keyword>
<dbReference type="SUPFAM" id="SSF54909">
    <property type="entry name" value="Dimeric alpha+beta barrel"/>
    <property type="match status" value="1"/>
</dbReference>
<dbReference type="InterPro" id="IPR011008">
    <property type="entry name" value="Dimeric_a/b-barrel"/>
</dbReference>
<dbReference type="Gene3D" id="3.30.70.920">
    <property type="match status" value="1"/>
</dbReference>
<dbReference type="OrthoDB" id="34294at2"/>
<dbReference type="Proteomes" id="UP000004508">
    <property type="component" value="Unassembled WGS sequence"/>
</dbReference>
<dbReference type="PRINTS" id="PR00033">
    <property type="entry name" value="HTHASNC"/>
</dbReference>
<dbReference type="SMART" id="SM00344">
    <property type="entry name" value="HTH_ASNC"/>
    <property type="match status" value="1"/>
</dbReference>
<dbReference type="RefSeq" id="WP_007915917.1">
    <property type="nucleotide sequence ID" value="NZ_ADVG01000003.1"/>
</dbReference>
<sequence length="169" mass="19062">MAEDLKKKRPFTYTGFREEIDAVNLRVLEELQRDPRLTMSELGRRVGMSSPAVTERVRRLEETGVIQGYRLELNPAALGLPIAAYVRIRPNAGQLPKIAELAQQTPEVVECHRVTGEDCFILKVHIPAIDQLDRLLDSFLFYGSTTTTIIQSTIVPLRPPPLPEDTLLE</sequence>
<dbReference type="InterPro" id="IPR019885">
    <property type="entry name" value="Tscrpt_reg_HTH_AsnC-type_CS"/>
</dbReference>
<dbReference type="InParanoid" id="D6TW30"/>
<dbReference type="InterPro" id="IPR036390">
    <property type="entry name" value="WH_DNA-bd_sf"/>
</dbReference>
<dbReference type="GO" id="GO:0043200">
    <property type="term" value="P:response to amino acid"/>
    <property type="evidence" value="ECO:0007669"/>
    <property type="project" value="TreeGrafter"/>
</dbReference>
<dbReference type="InterPro" id="IPR019888">
    <property type="entry name" value="Tscrpt_reg_AsnC-like"/>
</dbReference>
<evidence type="ECO:0000256" key="2">
    <source>
        <dbReference type="ARBA" id="ARBA00023125"/>
    </source>
</evidence>
<dbReference type="GO" id="GO:0043565">
    <property type="term" value="F:sequence-specific DNA binding"/>
    <property type="evidence" value="ECO:0007669"/>
    <property type="project" value="InterPro"/>
</dbReference>
<evidence type="ECO:0000256" key="1">
    <source>
        <dbReference type="ARBA" id="ARBA00023015"/>
    </source>
</evidence>
<evidence type="ECO:0000313" key="5">
    <source>
        <dbReference type="EMBL" id="EFH84413.1"/>
    </source>
</evidence>
<gene>
    <name evidence="5" type="ORF">Krac_5447</name>
</gene>
<protein>
    <submittedName>
        <fullName evidence="5">Transcriptional regulator, AsnC family</fullName>
    </submittedName>
</protein>
<dbReference type="FunFam" id="1.10.10.10:FF:000186">
    <property type="entry name" value="AsnC family transcriptional regulator"/>
    <property type="match status" value="1"/>
</dbReference>
<dbReference type="GO" id="GO:0005829">
    <property type="term" value="C:cytosol"/>
    <property type="evidence" value="ECO:0007669"/>
    <property type="project" value="TreeGrafter"/>
</dbReference>
<dbReference type="PANTHER" id="PTHR30154:SF53">
    <property type="entry name" value="HTH-TYPE TRANSCRIPTIONAL REGULATOR LRPC"/>
    <property type="match status" value="1"/>
</dbReference>